<feature type="compositionally biased region" description="Polar residues" evidence="1">
    <location>
        <begin position="87"/>
        <end position="99"/>
    </location>
</feature>
<sequence length="315" mass="34933">MRLRWQTLTANRRESYFSSYHFWLCHVSFSHFSTSNADENSGAECRGSPTETLLRLLLPLKDQVRPSFSLAVGRHRARRDCSPRDGTPTSPSEGLTKSFNRLESRSLSELTRQIAPPTKNGHAPPPTESRKSSQSVNPSSVRACFSFATILPPEPKDFGFPEAARRVIGVTPTDCWLASFMENILGKCLRCCSSCGGPRISPLSPQYECPRPSLLTITSGPKEKTSKIGPSKRCRPPETPGEGHPERLTGWSEPRQLNASDHPPLDGANPEEEENETPREPIQRDPPATTPAMLSDREESRALTPGLPERETQHP</sequence>
<accession>A0ABR0BBA0</accession>
<evidence type="ECO:0000313" key="2">
    <source>
        <dbReference type="EMBL" id="KAK4045853.1"/>
    </source>
</evidence>
<evidence type="ECO:0000313" key="3">
    <source>
        <dbReference type="Proteomes" id="UP001234178"/>
    </source>
</evidence>
<reference evidence="2 3" key="1">
    <citation type="journal article" date="2023" name="Nucleic Acids Res.">
        <title>The hologenome of Daphnia magna reveals possible DNA methylation and microbiome-mediated evolution of the host genome.</title>
        <authorList>
            <person name="Chaturvedi A."/>
            <person name="Li X."/>
            <person name="Dhandapani V."/>
            <person name="Marshall H."/>
            <person name="Kissane S."/>
            <person name="Cuenca-Cambronero M."/>
            <person name="Asole G."/>
            <person name="Calvet F."/>
            <person name="Ruiz-Romero M."/>
            <person name="Marangio P."/>
            <person name="Guigo R."/>
            <person name="Rago D."/>
            <person name="Mirbahai L."/>
            <person name="Eastwood N."/>
            <person name="Colbourne J.K."/>
            <person name="Zhou J."/>
            <person name="Mallon E."/>
            <person name="Orsini L."/>
        </authorList>
    </citation>
    <scope>NUCLEOTIDE SEQUENCE [LARGE SCALE GENOMIC DNA]</scope>
    <source>
        <strain evidence="2">LRV0_1</strain>
    </source>
</reference>
<protein>
    <submittedName>
        <fullName evidence="2">Uncharacterized protein</fullName>
    </submittedName>
</protein>
<dbReference type="Proteomes" id="UP001234178">
    <property type="component" value="Unassembled WGS sequence"/>
</dbReference>
<feature type="region of interest" description="Disordered" evidence="1">
    <location>
        <begin position="203"/>
        <end position="315"/>
    </location>
</feature>
<feature type="region of interest" description="Disordered" evidence="1">
    <location>
        <begin position="75"/>
        <end position="137"/>
    </location>
</feature>
<comment type="caution">
    <text evidence="2">The sequence shown here is derived from an EMBL/GenBank/DDBJ whole genome shotgun (WGS) entry which is preliminary data.</text>
</comment>
<proteinExistence type="predicted"/>
<keyword evidence="3" id="KW-1185">Reference proteome</keyword>
<gene>
    <name evidence="2" type="ORF">OUZ56_033917</name>
</gene>
<dbReference type="EMBL" id="JAOYFB010000070">
    <property type="protein sequence ID" value="KAK4045853.1"/>
    <property type="molecule type" value="Genomic_DNA"/>
</dbReference>
<organism evidence="2 3">
    <name type="scientific">Daphnia magna</name>
    <dbReference type="NCBI Taxonomy" id="35525"/>
    <lineage>
        <taxon>Eukaryota</taxon>
        <taxon>Metazoa</taxon>
        <taxon>Ecdysozoa</taxon>
        <taxon>Arthropoda</taxon>
        <taxon>Crustacea</taxon>
        <taxon>Branchiopoda</taxon>
        <taxon>Diplostraca</taxon>
        <taxon>Cladocera</taxon>
        <taxon>Anomopoda</taxon>
        <taxon>Daphniidae</taxon>
        <taxon>Daphnia</taxon>
    </lineage>
</organism>
<evidence type="ECO:0000256" key="1">
    <source>
        <dbReference type="SAM" id="MobiDB-lite"/>
    </source>
</evidence>
<name>A0ABR0BBA0_9CRUS</name>